<sequence length="610" mass="64812">MKHIHFFIGLLALGISSFANAQGNNCINAAPLCTDSPITFPAGTNSGTGETGPDYGCLGSEPNPAWYFLQIADPGSITFTLTTSPSEDIDFILWGPFASQSAPCTDDLTDENEVDCSYSSASTETAVIPNAQTGELYILLITNYSNDPTNISVSQTGGTGTTDCGAVIPCDLVVDAGPDINICVGEPQLLNGSFTDDAGNTSYTWTSVPAEAVNDLDDPTLLTPTFTPTINYDSVVFTLTVADDGASLGTCTRTDEVTVYFRPLPSLSYNPNVCPNDDASFVFSGTEGDTINYTLNGVAGIAAIDQSGEVVITTENVTESQELILTSGSIGTCPLSADDLDSIGNGFITMYPISIDTLIQYPADCGVNNGAVQAVASNFQGTPSYLWSGPGPDSPNTFQATVWQNLSSGWYYFSVSDNVCTINDSVFVEQNNQPVAQFEADPTSGNAPLDVVFTNNSENASSFEWDFGNGETASVNDMSSQNTTYGQEGVYIVTLTAIEGECTDVATQEIVVNLILPLSYDLPNVFTPNGDGSNDVFTVNPQNATSMSLSITNRWGNVVFQSDDINATWNGRIMNTGEMCAEGVYFYNLKIAGADLEQISEHNFVHLVLE</sequence>
<gene>
    <name evidence="3" type="ORF">GCM10009118_27610</name>
</gene>
<dbReference type="InterPro" id="IPR035986">
    <property type="entry name" value="PKD_dom_sf"/>
</dbReference>
<comment type="caution">
    <text evidence="3">The sequence shown here is derived from an EMBL/GenBank/DDBJ whole genome shotgun (WGS) entry which is preliminary data.</text>
</comment>
<reference evidence="4" key="1">
    <citation type="journal article" date="2019" name="Int. J. Syst. Evol. Microbiol.">
        <title>The Global Catalogue of Microorganisms (GCM) 10K type strain sequencing project: providing services to taxonomists for standard genome sequencing and annotation.</title>
        <authorList>
            <consortium name="The Broad Institute Genomics Platform"/>
            <consortium name="The Broad Institute Genome Sequencing Center for Infectious Disease"/>
            <person name="Wu L."/>
            <person name="Ma J."/>
        </authorList>
    </citation>
    <scope>NUCLEOTIDE SEQUENCE [LARGE SCALE GENOMIC DNA]</scope>
    <source>
        <strain evidence="4">JCM 16083</strain>
    </source>
</reference>
<evidence type="ECO:0000313" key="4">
    <source>
        <dbReference type="Proteomes" id="UP001501126"/>
    </source>
</evidence>
<dbReference type="SMART" id="SM00089">
    <property type="entry name" value="PKD"/>
    <property type="match status" value="1"/>
</dbReference>
<dbReference type="PROSITE" id="PS50093">
    <property type="entry name" value="PKD"/>
    <property type="match status" value="1"/>
</dbReference>
<feature type="signal peptide" evidence="1">
    <location>
        <begin position="1"/>
        <end position="21"/>
    </location>
</feature>
<keyword evidence="4" id="KW-1185">Reference proteome</keyword>
<feature type="domain" description="PKD" evidence="2">
    <location>
        <begin position="455"/>
        <end position="497"/>
    </location>
</feature>
<dbReference type="InterPro" id="IPR022409">
    <property type="entry name" value="PKD/Chitinase_dom"/>
</dbReference>
<accession>A0ABP3Y798</accession>
<feature type="chain" id="PRO_5046335351" description="PKD domain-containing protein" evidence="1">
    <location>
        <begin position="22"/>
        <end position="610"/>
    </location>
</feature>
<dbReference type="RefSeq" id="WP_343788991.1">
    <property type="nucleotide sequence ID" value="NZ_BAAAFH010000022.1"/>
</dbReference>
<proteinExistence type="predicted"/>
<dbReference type="InterPro" id="IPR013783">
    <property type="entry name" value="Ig-like_fold"/>
</dbReference>
<name>A0ABP3Y798_9FLAO</name>
<dbReference type="NCBIfam" id="TIGR04131">
    <property type="entry name" value="Bac_Flav_CTERM"/>
    <property type="match status" value="1"/>
</dbReference>
<dbReference type="Gene3D" id="2.60.40.10">
    <property type="entry name" value="Immunoglobulins"/>
    <property type="match status" value="2"/>
</dbReference>
<dbReference type="Proteomes" id="UP001501126">
    <property type="component" value="Unassembled WGS sequence"/>
</dbReference>
<dbReference type="InterPro" id="IPR000601">
    <property type="entry name" value="PKD_dom"/>
</dbReference>
<keyword evidence="1" id="KW-0732">Signal</keyword>
<dbReference type="SUPFAM" id="SSF49299">
    <property type="entry name" value="PKD domain"/>
    <property type="match status" value="1"/>
</dbReference>
<dbReference type="EMBL" id="BAAAFH010000022">
    <property type="protein sequence ID" value="GAA0876351.1"/>
    <property type="molecule type" value="Genomic_DNA"/>
</dbReference>
<dbReference type="CDD" id="cd00146">
    <property type="entry name" value="PKD"/>
    <property type="match status" value="1"/>
</dbReference>
<evidence type="ECO:0000259" key="2">
    <source>
        <dbReference type="PROSITE" id="PS50093"/>
    </source>
</evidence>
<organism evidence="3 4">
    <name type="scientific">Wandonia haliotis</name>
    <dbReference type="NCBI Taxonomy" id="574963"/>
    <lineage>
        <taxon>Bacteria</taxon>
        <taxon>Pseudomonadati</taxon>
        <taxon>Bacteroidota</taxon>
        <taxon>Flavobacteriia</taxon>
        <taxon>Flavobacteriales</taxon>
        <taxon>Crocinitomicaceae</taxon>
        <taxon>Wandonia</taxon>
    </lineage>
</organism>
<evidence type="ECO:0000256" key="1">
    <source>
        <dbReference type="SAM" id="SignalP"/>
    </source>
</evidence>
<dbReference type="Pfam" id="PF13585">
    <property type="entry name" value="CHU_C"/>
    <property type="match status" value="1"/>
</dbReference>
<evidence type="ECO:0000313" key="3">
    <source>
        <dbReference type="EMBL" id="GAA0876351.1"/>
    </source>
</evidence>
<protein>
    <recommendedName>
        <fullName evidence="2">PKD domain-containing protein</fullName>
    </recommendedName>
</protein>
<dbReference type="Pfam" id="PF18911">
    <property type="entry name" value="PKD_4"/>
    <property type="match status" value="1"/>
</dbReference>
<dbReference type="InterPro" id="IPR026341">
    <property type="entry name" value="T9SS_type_B"/>
</dbReference>